<dbReference type="Gene3D" id="3.20.20.60">
    <property type="entry name" value="Phosphoenolpyruvate-binding domains"/>
    <property type="match status" value="1"/>
</dbReference>
<feature type="domain" description="Pyruvate kinase barrel" evidence="17">
    <location>
        <begin position="1"/>
        <end position="138"/>
    </location>
</feature>
<dbReference type="InterPro" id="IPR040442">
    <property type="entry name" value="Pyrv_kinase-like_dom_sf"/>
</dbReference>
<comment type="pathway">
    <text evidence="2 16">Carbohydrate degradation; glycolysis; pyruvate from D-glyceraldehyde 3-phosphate: step 5/5.</text>
</comment>
<dbReference type="Proteomes" id="UP000439965">
    <property type="component" value="Unassembled WGS sequence"/>
</dbReference>
<dbReference type="InterPro" id="IPR011037">
    <property type="entry name" value="Pyrv_Knase-like_insert_dom_sf"/>
</dbReference>
<evidence type="ECO:0000256" key="15">
    <source>
        <dbReference type="ARBA" id="ARBA00023317"/>
    </source>
</evidence>
<name>A0A6I4XWX9_ENTGA</name>
<dbReference type="GO" id="GO:0016301">
    <property type="term" value="F:kinase activity"/>
    <property type="evidence" value="ECO:0007669"/>
    <property type="project" value="UniProtKB-KW"/>
</dbReference>
<evidence type="ECO:0000256" key="16">
    <source>
        <dbReference type="RuleBase" id="RU000504"/>
    </source>
</evidence>
<keyword evidence="9" id="KW-0547">Nucleotide-binding</keyword>
<keyword evidence="12 16" id="KW-0460">Magnesium</keyword>
<keyword evidence="8" id="KW-0479">Metal-binding</keyword>
<dbReference type="SUPFAM" id="SSF50800">
    <property type="entry name" value="PK beta-barrel domain-like"/>
    <property type="match status" value="1"/>
</dbReference>
<keyword evidence="14 16" id="KW-0324">Glycolysis</keyword>
<dbReference type="InterPro" id="IPR001697">
    <property type="entry name" value="Pyr_Knase"/>
</dbReference>
<feature type="non-terminal residue" evidence="18">
    <location>
        <position position="1"/>
    </location>
</feature>
<keyword evidence="11" id="KW-0067">ATP-binding</keyword>
<dbReference type="InterPro" id="IPR015806">
    <property type="entry name" value="Pyrv_Knase_insert_dom_sf"/>
</dbReference>
<accession>A0A6I4XWX9</accession>
<proteinExistence type="inferred from homology"/>
<dbReference type="EC" id="2.7.1.40" evidence="5 16"/>
<dbReference type="SUPFAM" id="SSF51621">
    <property type="entry name" value="Phosphoenolpyruvate/pyruvate domain"/>
    <property type="match status" value="1"/>
</dbReference>
<comment type="catalytic activity">
    <reaction evidence="16">
        <text>pyruvate + ATP = phosphoenolpyruvate + ADP + H(+)</text>
        <dbReference type="Rhea" id="RHEA:18157"/>
        <dbReference type="ChEBI" id="CHEBI:15361"/>
        <dbReference type="ChEBI" id="CHEBI:15378"/>
        <dbReference type="ChEBI" id="CHEBI:30616"/>
        <dbReference type="ChEBI" id="CHEBI:58702"/>
        <dbReference type="ChEBI" id="CHEBI:456216"/>
        <dbReference type="EC" id="2.7.1.40"/>
    </reaction>
</comment>
<evidence type="ECO:0000256" key="12">
    <source>
        <dbReference type="ARBA" id="ARBA00022842"/>
    </source>
</evidence>
<protein>
    <recommendedName>
        <fullName evidence="6 16">Pyruvate kinase</fullName>
        <ecNumber evidence="5 16">2.7.1.40</ecNumber>
    </recommendedName>
</protein>
<evidence type="ECO:0000259" key="17">
    <source>
        <dbReference type="Pfam" id="PF00224"/>
    </source>
</evidence>
<evidence type="ECO:0000256" key="3">
    <source>
        <dbReference type="ARBA" id="ARBA00006237"/>
    </source>
</evidence>
<dbReference type="GO" id="GO:0000287">
    <property type="term" value="F:magnesium ion binding"/>
    <property type="evidence" value="ECO:0007669"/>
    <property type="project" value="InterPro"/>
</dbReference>
<comment type="similarity">
    <text evidence="4 16">Belongs to the pyruvate kinase family.</text>
</comment>
<evidence type="ECO:0000256" key="6">
    <source>
        <dbReference type="ARBA" id="ARBA00018587"/>
    </source>
</evidence>
<dbReference type="AlphaFoldDB" id="A0A6I4XWX9"/>
<keyword evidence="13" id="KW-0630">Potassium</keyword>
<dbReference type="RefSeq" id="WP_237440983.1">
    <property type="nucleotide sequence ID" value="NZ_WVTI01000483.1"/>
</dbReference>
<evidence type="ECO:0000256" key="7">
    <source>
        <dbReference type="ARBA" id="ARBA00022679"/>
    </source>
</evidence>
<dbReference type="FunFam" id="2.40.33.10:FF:000001">
    <property type="entry name" value="Pyruvate kinase"/>
    <property type="match status" value="1"/>
</dbReference>
<dbReference type="UniPathway" id="UPA00109">
    <property type="reaction ID" value="UER00188"/>
</dbReference>
<dbReference type="Gene3D" id="2.40.33.10">
    <property type="entry name" value="PK beta-barrel domain-like"/>
    <property type="match status" value="1"/>
</dbReference>
<dbReference type="InterPro" id="IPR015793">
    <property type="entry name" value="Pyrv_Knase_brl"/>
</dbReference>
<evidence type="ECO:0000313" key="18">
    <source>
        <dbReference type="EMBL" id="MXS28080.1"/>
    </source>
</evidence>
<dbReference type="PRINTS" id="PR01050">
    <property type="entry name" value="PYRUVTKNASE"/>
</dbReference>
<gene>
    <name evidence="18" type="ORF">GTI89_18735</name>
</gene>
<evidence type="ECO:0000313" key="19">
    <source>
        <dbReference type="Proteomes" id="UP000439965"/>
    </source>
</evidence>
<sequence>KRVAILLDTKGPEIRTNDMENGAITMKIGDSVRISMTEVLGTNEKFSITYPELINDVNVGSHILLDDGLIDLEVTDIDRDANEIVTVVKNEGVLKNKKGVNVPGVSVNLPGITEKDANDIRFGIGQGIDFIAASFVRR</sequence>
<evidence type="ECO:0000256" key="10">
    <source>
        <dbReference type="ARBA" id="ARBA00022777"/>
    </source>
</evidence>
<organism evidence="18 19">
    <name type="scientific">Enterococcus gallinarum</name>
    <dbReference type="NCBI Taxonomy" id="1353"/>
    <lineage>
        <taxon>Bacteria</taxon>
        <taxon>Bacillati</taxon>
        <taxon>Bacillota</taxon>
        <taxon>Bacilli</taxon>
        <taxon>Lactobacillales</taxon>
        <taxon>Enterococcaceae</taxon>
        <taxon>Enterococcus</taxon>
    </lineage>
</organism>
<comment type="similarity">
    <text evidence="3">In the C-terminal section; belongs to the PEP-utilizing enzyme family.</text>
</comment>
<comment type="caution">
    <text evidence="18">The sequence shown here is derived from an EMBL/GenBank/DDBJ whole genome shotgun (WGS) entry which is preliminary data.</text>
</comment>
<evidence type="ECO:0000256" key="4">
    <source>
        <dbReference type="ARBA" id="ARBA00008663"/>
    </source>
</evidence>
<feature type="non-terminal residue" evidence="18">
    <location>
        <position position="138"/>
    </location>
</feature>
<dbReference type="Pfam" id="PF00224">
    <property type="entry name" value="PK"/>
    <property type="match status" value="1"/>
</dbReference>
<reference evidence="18 19" key="1">
    <citation type="submission" date="2019-04" db="EMBL/GenBank/DDBJ databases">
        <title>Step-wise assembly of the neonatal virome modulated by breast feeding.</title>
        <authorList>
            <person name="Liang G."/>
            <person name="Bushman F."/>
        </authorList>
    </citation>
    <scope>NUCLEOTIDE SEQUENCE [LARGE SCALE GENOMIC DNA]</scope>
    <source>
        <strain evidence="18 19">E3404</strain>
    </source>
</reference>
<dbReference type="GO" id="GO:0005524">
    <property type="term" value="F:ATP binding"/>
    <property type="evidence" value="ECO:0007669"/>
    <property type="project" value="UniProtKB-KW"/>
</dbReference>
<evidence type="ECO:0000256" key="8">
    <source>
        <dbReference type="ARBA" id="ARBA00022723"/>
    </source>
</evidence>
<dbReference type="PANTHER" id="PTHR11817">
    <property type="entry name" value="PYRUVATE KINASE"/>
    <property type="match status" value="1"/>
</dbReference>
<dbReference type="GO" id="GO:0030955">
    <property type="term" value="F:potassium ion binding"/>
    <property type="evidence" value="ECO:0007669"/>
    <property type="project" value="InterPro"/>
</dbReference>
<evidence type="ECO:0000256" key="13">
    <source>
        <dbReference type="ARBA" id="ARBA00022958"/>
    </source>
</evidence>
<keyword evidence="7 16" id="KW-0808">Transferase</keyword>
<keyword evidence="15 18" id="KW-0670">Pyruvate</keyword>
<keyword evidence="10 16" id="KW-0418">Kinase</keyword>
<evidence type="ECO:0000256" key="1">
    <source>
        <dbReference type="ARBA" id="ARBA00001958"/>
    </source>
</evidence>
<evidence type="ECO:0000256" key="2">
    <source>
        <dbReference type="ARBA" id="ARBA00004997"/>
    </source>
</evidence>
<dbReference type="GO" id="GO:0004743">
    <property type="term" value="F:pyruvate kinase activity"/>
    <property type="evidence" value="ECO:0007669"/>
    <property type="project" value="UniProtKB-EC"/>
</dbReference>
<evidence type="ECO:0000256" key="9">
    <source>
        <dbReference type="ARBA" id="ARBA00022741"/>
    </source>
</evidence>
<evidence type="ECO:0000256" key="14">
    <source>
        <dbReference type="ARBA" id="ARBA00023152"/>
    </source>
</evidence>
<dbReference type="EMBL" id="WVTI01000483">
    <property type="protein sequence ID" value="MXS28080.1"/>
    <property type="molecule type" value="Genomic_DNA"/>
</dbReference>
<evidence type="ECO:0000256" key="5">
    <source>
        <dbReference type="ARBA" id="ARBA00012142"/>
    </source>
</evidence>
<dbReference type="InterPro" id="IPR015813">
    <property type="entry name" value="Pyrv/PenolPyrv_kinase-like_dom"/>
</dbReference>
<comment type="cofactor">
    <cofactor evidence="1">
        <name>K(+)</name>
        <dbReference type="ChEBI" id="CHEBI:29103"/>
    </cofactor>
</comment>
<evidence type="ECO:0000256" key="11">
    <source>
        <dbReference type="ARBA" id="ARBA00022840"/>
    </source>
</evidence>